<dbReference type="InterPro" id="IPR005821">
    <property type="entry name" value="Ion_trans_dom"/>
</dbReference>
<feature type="transmembrane region" description="Helical" evidence="5">
    <location>
        <begin position="91"/>
        <end position="113"/>
    </location>
</feature>
<evidence type="ECO:0000256" key="1">
    <source>
        <dbReference type="ARBA" id="ARBA00004141"/>
    </source>
</evidence>
<evidence type="ECO:0000313" key="8">
    <source>
        <dbReference type="Proteomes" id="UP000649617"/>
    </source>
</evidence>
<dbReference type="EMBL" id="CAJNIZ010046143">
    <property type="protein sequence ID" value="CAE7741006.1"/>
    <property type="molecule type" value="Genomic_DNA"/>
</dbReference>
<organism evidence="7 8">
    <name type="scientific">Symbiodinium pilosum</name>
    <name type="common">Dinoflagellate</name>
    <dbReference type="NCBI Taxonomy" id="2952"/>
    <lineage>
        <taxon>Eukaryota</taxon>
        <taxon>Sar</taxon>
        <taxon>Alveolata</taxon>
        <taxon>Dinophyceae</taxon>
        <taxon>Suessiales</taxon>
        <taxon>Symbiodiniaceae</taxon>
        <taxon>Symbiodinium</taxon>
    </lineage>
</organism>
<gene>
    <name evidence="7" type="primary">SCN5A</name>
    <name evidence="7" type="ORF">SPIL2461_LOCUS21322</name>
</gene>
<keyword evidence="8" id="KW-1185">Reference proteome</keyword>
<keyword evidence="4 5" id="KW-0472">Membrane</keyword>
<keyword evidence="2 5" id="KW-0812">Transmembrane</keyword>
<feature type="domain" description="Ion transport" evidence="6">
    <location>
        <begin position="22"/>
        <end position="143"/>
    </location>
</feature>
<dbReference type="Gene3D" id="1.10.287.70">
    <property type="match status" value="1"/>
</dbReference>
<dbReference type="AlphaFoldDB" id="A0A812XQD4"/>
<accession>A0A812XQD4</accession>
<evidence type="ECO:0000313" key="7">
    <source>
        <dbReference type="EMBL" id="CAE7741006.1"/>
    </source>
</evidence>
<feature type="non-terminal residue" evidence="7">
    <location>
        <position position="1"/>
    </location>
</feature>
<protein>
    <submittedName>
        <fullName evidence="7">SCN5A protein</fullName>
    </submittedName>
</protein>
<dbReference type="GO" id="GO:0005216">
    <property type="term" value="F:monoatomic ion channel activity"/>
    <property type="evidence" value="ECO:0007669"/>
    <property type="project" value="InterPro"/>
</dbReference>
<dbReference type="Pfam" id="PF00520">
    <property type="entry name" value="Ion_trans"/>
    <property type="match status" value="1"/>
</dbReference>
<dbReference type="GO" id="GO:0016020">
    <property type="term" value="C:membrane"/>
    <property type="evidence" value="ECO:0007669"/>
    <property type="project" value="UniProtKB-SubCell"/>
</dbReference>
<evidence type="ECO:0000256" key="3">
    <source>
        <dbReference type="ARBA" id="ARBA00022989"/>
    </source>
</evidence>
<evidence type="ECO:0000256" key="4">
    <source>
        <dbReference type="ARBA" id="ARBA00023136"/>
    </source>
</evidence>
<dbReference type="OrthoDB" id="431891at2759"/>
<name>A0A812XQD4_SYMPI</name>
<comment type="subcellular location">
    <subcellularLocation>
        <location evidence="1">Membrane</location>
        <topology evidence="1">Multi-pass membrane protein</topology>
    </subcellularLocation>
</comment>
<feature type="transmembrane region" description="Helical" evidence="5">
    <location>
        <begin position="30"/>
        <end position="60"/>
    </location>
</feature>
<reference evidence="7" key="1">
    <citation type="submission" date="2021-02" db="EMBL/GenBank/DDBJ databases">
        <authorList>
            <person name="Dougan E. K."/>
            <person name="Rhodes N."/>
            <person name="Thang M."/>
            <person name="Chan C."/>
        </authorList>
    </citation>
    <scope>NUCLEOTIDE SEQUENCE</scope>
</reference>
<evidence type="ECO:0000256" key="5">
    <source>
        <dbReference type="SAM" id="Phobius"/>
    </source>
</evidence>
<comment type="caution">
    <text evidence="7">The sequence shown here is derived from an EMBL/GenBank/DDBJ whole genome shotgun (WGS) entry which is preliminary data.</text>
</comment>
<feature type="transmembrane region" description="Helical" evidence="5">
    <location>
        <begin position="125"/>
        <end position="142"/>
    </location>
</feature>
<proteinExistence type="predicted"/>
<keyword evidence="3 5" id="KW-1133">Transmembrane helix</keyword>
<dbReference type="Proteomes" id="UP000649617">
    <property type="component" value="Unassembled WGS sequence"/>
</dbReference>
<sequence>MDWSGGMESYPSSNPSSWSPQRYISALRTIVFSIISTLGSVFWTSLLLVLLFFLFGVLIAQIVTDHCRHLASQENVVDCTNDEKFGKLMTFWSSVPESMLTLMMAITGGLSWSEALTPLRTVSEMAVVGLLLYIVITVLAVLNV</sequence>
<evidence type="ECO:0000256" key="2">
    <source>
        <dbReference type="ARBA" id="ARBA00022692"/>
    </source>
</evidence>
<evidence type="ECO:0000259" key="6">
    <source>
        <dbReference type="Pfam" id="PF00520"/>
    </source>
</evidence>